<accession>A0ABW3AWP3</accession>
<dbReference type="RefSeq" id="WP_377117941.1">
    <property type="nucleotide sequence ID" value="NZ_JBHTHZ010000014.1"/>
</dbReference>
<name>A0ABW3AWP3_9SPHI</name>
<dbReference type="SMART" id="SM00470">
    <property type="entry name" value="ParB"/>
    <property type="match status" value="1"/>
</dbReference>
<dbReference type="Proteomes" id="UP001597010">
    <property type="component" value="Unassembled WGS sequence"/>
</dbReference>
<feature type="domain" description="ParB-like N-terminal" evidence="2">
    <location>
        <begin position="28"/>
        <end position="118"/>
    </location>
</feature>
<sequence>MKSYTFKTLSVNDLQVDLKNPRLPQSRAFIDPTSVMDYLQERENILEVAESIAENGIFPSEPLIAVEEDGIHSVIEGNRRLVAMKLLANPSLAIKHQNKFKEASTNADLSELSDLNVIVYNDRLAAAPVLIKRHTNDPAKLRPWEMIMKAHYTTSFMTAGKTLPEVANALSIEVSSLRSDLETLQLYNLALALPFEPTIKEKIADENKFTLSNLVRAIASSTGAGLFKLEFNDADGKAYLSYDKKEFLRPFAKLILDIVSEDFNSRIANTAVEIETYFNSYNEKFKPNQSLIVKESIGDVIAYTTTLKSLDDIYTVAPPPPAPPTPAPGTTPTPNPAPKPTPTPSPAPPSPVPGTPPAPPPAPAPTPTPKPKPKPKARKRTSIIFQDVTVVRNFSKQRVTVIVTELKKIDADRFKNSAGVLLRTLLDIITHEFIKSHGEDVVMESEAQAKLKPGQKLRDYWTPELFAMLNRIAGGGKKFGLPSTAMSALNKHLTMKGPHNVLFLLNEIVHNPDFIFTKQDLLDIYDKLEPYIKEVL</sequence>
<feature type="compositionally biased region" description="Pro residues" evidence="1">
    <location>
        <begin position="317"/>
        <end position="370"/>
    </location>
</feature>
<dbReference type="EMBL" id="JBHTHZ010000014">
    <property type="protein sequence ID" value="MFD0795491.1"/>
    <property type="molecule type" value="Genomic_DNA"/>
</dbReference>
<dbReference type="SUPFAM" id="SSF110849">
    <property type="entry name" value="ParB/Sulfiredoxin"/>
    <property type="match status" value="1"/>
</dbReference>
<dbReference type="CDD" id="cd16387">
    <property type="entry name" value="ParB_N_Srx"/>
    <property type="match status" value="1"/>
</dbReference>
<reference evidence="4" key="1">
    <citation type="journal article" date="2019" name="Int. J. Syst. Evol. Microbiol.">
        <title>The Global Catalogue of Microorganisms (GCM) 10K type strain sequencing project: providing services to taxonomists for standard genome sequencing and annotation.</title>
        <authorList>
            <consortium name="The Broad Institute Genomics Platform"/>
            <consortium name="The Broad Institute Genome Sequencing Center for Infectious Disease"/>
            <person name="Wu L."/>
            <person name="Ma J."/>
        </authorList>
    </citation>
    <scope>NUCLEOTIDE SEQUENCE [LARGE SCALE GENOMIC DNA]</scope>
    <source>
        <strain evidence="4">CCUG 61484</strain>
    </source>
</reference>
<gene>
    <name evidence="3" type="ORF">ACFQZX_17850</name>
</gene>
<dbReference type="Gene3D" id="3.90.1530.10">
    <property type="entry name" value="Conserved hypothetical protein from pyrococcus furiosus pfu- 392566-001, ParB domain"/>
    <property type="match status" value="1"/>
</dbReference>
<proteinExistence type="predicted"/>
<keyword evidence="4" id="KW-1185">Reference proteome</keyword>
<feature type="compositionally biased region" description="Basic residues" evidence="1">
    <location>
        <begin position="371"/>
        <end position="381"/>
    </location>
</feature>
<dbReference type="InterPro" id="IPR036086">
    <property type="entry name" value="ParB/Sulfiredoxin_sf"/>
</dbReference>
<organism evidence="3 4">
    <name type="scientific">Mucilaginibacter litoreus</name>
    <dbReference type="NCBI Taxonomy" id="1048221"/>
    <lineage>
        <taxon>Bacteria</taxon>
        <taxon>Pseudomonadati</taxon>
        <taxon>Bacteroidota</taxon>
        <taxon>Sphingobacteriia</taxon>
        <taxon>Sphingobacteriales</taxon>
        <taxon>Sphingobacteriaceae</taxon>
        <taxon>Mucilaginibacter</taxon>
    </lineage>
</organism>
<comment type="caution">
    <text evidence="3">The sequence shown here is derived from an EMBL/GenBank/DDBJ whole genome shotgun (WGS) entry which is preliminary data.</text>
</comment>
<evidence type="ECO:0000313" key="3">
    <source>
        <dbReference type="EMBL" id="MFD0795491.1"/>
    </source>
</evidence>
<evidence type="ECO:0000259" key="2">
    <source>
        <dbReference type="SMART" id="SM00470"/>
    </source>
</evidence>
<feature type="region of interest" description="Disordered" evidence="1">
    <location>
        <begin position="314"/>
        <end position="381"/>
    </location>
</feature>
<evidence type="ECO:0000313" key="4">
    <source>
        <dbReference type="Proteomes" id="UP001597010"/>
    </source>
</evidence>
<dbReference type="PRINTS" id="PR01217">
    <property type="entry name" value="PRICHEXTENSN"/>
</dbReference>
<dbReference type="InterPro" id="IPR003115">
    <property type="entry name" value="ParB_N"/>
</dbReference>
<evidence type="ECO:0000256" key="1">
    <source>
        <dbReference type="SAM" id="MobiDB-lite"/>
    </source>
</evidence>
<protein>
    <submittedName>
        <fullName evidence="3">ParB/Srx family N-terminal domain-containing protein</fullName>
    </submittedName>
</protein>